<accession>A0ABX7QVV2</accession>
<sequence length="62" mass="7209">MVCADQICGYGISSTDLGNKAYLYWKKDEEQAKSTATDAKALLLYFRFLHQNNLNYWQLLQD</sequence>
<gene>
    <name evidence="1" type="ORF">JYB87_12240</name>
</gene>
<dbReference type="EMBL" id="CP071503">
    <property type="protein sequence ID" value="QSX35574.1"/>
    <property type="molecule type" value="Genomic_DNA"/>
</dbReference>
<evidence type="ECO:0000313" key="2">
    <source>
        <dbReference type="Proteomes" id="UP000662770"/>
    </source>
</evidence>
<protein>
    <submittedName>
        <fullName evidence="1">Uncharacterized protein</fullName>
    </submittedName>
</protein>
<organism evidence="1 2">
    <name type="scientific">Shewanella avicenniae</name>
    <dbReference type="NCBI Taxonomy" id="2814294"/>
    <lineage>
        <taxon>Bacteria</taxon>
        <taxon>Pseudomonadati</taxon>
        <taxon>Pseudomonadota</taxon>
        <taxon>Gammaproteobacteria</taxon>
        <taxon>Alteromonadales</taxon>
        <taxon>Shewanellaceae</taxon>
        <taxon>Shewanella</taxon>
    </lineage>
</organism>
<dbReference type="RefSeq" id="WP_207356765.1">
    <property type="nucleotide sequence ID" value="NZ_CP071503.1"/>
</dbReference>
<evidence type="ECO:0000313" key="1">
    <source>
        <dbReference type="EMBL" id="QSX35574.1"/>
    </source>
</evidence>
<reference evidence="1 2" key="1">
    <citation type="submission" date="2021-03" db="EMBL/GenBank/DDBJ databases">
        <title>Novel species identification of genus Shewanella.</title>
        <authorList>
            <person name="Liu G."/>
            <person name="Zhang Q."/>
        </authorList>
    </citation>
    <scope>NUCLEOTIDE SEQUENCE [LARGE SCALE GENOMIC DNA]</scope>
    <source>
        <strain evidence="1 2">FJAT-51800</strain>
    </source>
</reference>
<proteinExistence type="predicted"/>
<name>A0ABX7QVV2_9GAMM</name>
<keyword evidence="2" id="KW-1185">Reference proteome</keyword>
<dbReference type="Proteomes" id="UP000662770">
    <property type="component" value="Chromosome"/>
</dbReference>